<dbReference type="RefSeq" id="WP_154534297.1">
    <property type="nucleotide sequence ID" value="NZ_VUNG01000020.1"/>
</dbReference>
<dbReference type="GO" id="GO:0005737">
    <property type="term" value="C:cytoplasm"/>
    <property type="evidence" value="ECO:0007669"/>
    <property type="project" value="TreeGrafter"/>
</dbReference>
<dbReference type="GO" id="GO:0006269">
    <property type="term" value="P:DNA replication, synthesis of primer"/>
    <property type="evidence" value="ECO:0007669"/>
    <property type="project" value="TreeGrafter"/>
</dbReference>
<dbReference type="GO" id="GO:0003677">
    <property type="term" value="F:DNA binding"/>
    <property type="evidence" value="ECO:0007669"/>
    <property type="project" value="InterPro"/>
</dbReference>
<accession>A0A7K0KFV2</accession>
<keyword evidence="6" id="KW-1185">Reference proteome</keyword>
<evidence type="ECO:0000313" key="5">
    <source>
        <dbReference type="EMBL" id="MST84719.1"/>
    </source>
</evidence>
<dbReference type="AlphaFoldDB" id="A0A7K0KFV2"/>
<dbReference type="InterPro" id="IPR027417">
    <property type="entry name" value="P-loop_NTPase"/>
</dbReference>
<dbReference type="Gene3D" id="3.90.580.10">
    <property type="entry name" value="Zinc finger, CHC2-type domain"/>
    <property type="match status" value="1"/>
</dbReference>
<dbReference type="InterPro" id="IPR013264">
    <property type="entry name" value="DNAG_N"/>
</dbReference>
<dbReference type="Pfam" id="PF01807">
    <property type="entry name" value="Zn_ribbon_DnaG"/>
    <property type="match status" value="1"/>
</dbReference>
<dbReference type="SMART" id="SM00400">
    <property type="entry name" value="ZnF_CHCC"/>
    <property type="match status" value="1"/>
</dbReference>
<dbReference type="SUPFAM" id="SSF52540">
    <property type="entry name" value="P-loop containing nucleoside triphosphate hydrolases"/>
    <property type="match status" value="1"/>
</dbReference>
<dbReference type="CDD" id="cd03364">
    <property type="entry name" value="TOPRIM_DnaG_primases"/>
    <property type="match status" value="1"/>
</dbReference>
<dbReference type="Proteomes" id="UP000438914">
    <property type="component" value="Unassembled WGS sequence"/>
</dbReference>
<dbReference type="InterPro" id="IPR002694">
    <property type="entry name" value="Znf_CHC2"/>
</dbReference>
<keyword evidence="2" id="KW-0863">Zinc-finger</keyword>
<evidence type="ECO:0000256" key="2">
    <source>
        <dbReference type="ARBA" id="ARBA00022771"/>
    </source>
</evidence>
<evidence type="ECO:0000259" key="4">
    <source>
        <dbReference type="SMART" id="SM00400"/>
    </source>
</evidence>
<dbReference type="InterPro" id="IPR050219">
    <property type="entry name" value="DnaG_primase"/>
</dbReference>
<evidence type="ECO:0000313" key="6">
    <source>
        <dbReference type="Proteomes" id="UP000438914"/>
    </source>
</evidence>
<dbReference type="EMBL" id="VUNG01000020">
    <property type="protein sequence ID" value="MST84719.1"/>
    <property type="molecule type" value="Genomic_DNA"/>
</dbReference>
<feature type="domain" description="Zinc finger CHC2-type" evidence="4">
    <location>
        <begin position="39"/>
        <end position="93"/>
    </location>
</feature>
<dbReference type="GO" id="GO:0003899">
    <property type="term" value="F:DNA-directed RNA polymerase activity"/>
    <property type="evidence" value="ECO:0007669"/>
    <property type="project" value="InterPro"/>
</dbReference>
<evidence type="ECO:0000256" key="1">
    <source>
        <dbReference type="ARBA" id="ARBA00022723"/>
    </source>
</evidence>
<comment type="caution">
    <text evidence="5">The sequence shown here is derived from an EMBL/GenBank/DDBJ whole genome shotgun (WGS) entry which is preliminary data.</text>
</comment>
<sequence>MSFIKDKYIDMVKTRVDICKLVLDMHPGVTLKSAGPHRKKCCCVFHNERTPSLMLNTTLNRFKCFGCGKAGDVIEFVKESQGLDFVGAVKYLLDVYCPDVNASDLMVPRTPEQEENDRLAETMFIYNGMAHRFYENQYASENEDAIRCRMYAEGPPDDDTKGRWNKEFCRTFGLGYSPQFGNKFLQFAKEKNLDLSILARMGLLGEDEHHPGSYYDFYRDRLMIPQRDRYGRILTFTARAINPHATIKYINGRESLIYKKSTSVFGIDVAMKAARQSGKVYLVEGAPDVMRLQSLGIANVVATLSGHWTKEQLSNFSSFACSLCFIPDSDIPKPGEQFGAGEKFVFENGRLATEMGFQVSVREIPRGDVKQDADSYITSLGKWNELTEKDFILWYAEKQYASDGTNDEQLKVISDVCDMLVNVQSDVLQASLLSDLKGKYRKGSVWKGALTDAARRRQEEKRRQANRKSEELRGYNFYRRGNHYYDLDPQGREREWTNFVIKPLFLITDDVKPSRIFELLNESHMRRTIELQQQDVTKLDRFKEKIEGKGDYRFFERQEKYEMLKAYIYGKTEEAQRVPQMGWNNIGESGFYAFCNGIVYNGKWHSVDEYGMIRLDKENFYLPAMSKIHKKNKMAYVNERRYIHAPKQEVTPRQYFTLLHELYGDNAVVCYCYYLATIFRDIITDSTRSFPILNLYGKKGTGKTELALSLINLFQRNPEVSNLESTTYYAMGDKCAEVSNMLVHFDEYKNSLSKKHIDFLKGIYDSAGRIKRSADGERRESTNVDCGVVLSGQEIPTADIALFSRVLFLESHKSEHTKEETDKYHSFMKLRKMHPTNITVEYIRYRENFNAGWCNAWKRALKEIKSEVDYNIIGERFINNWAMMLATYYCLSNCTDSLPFNRKMVHDICIDRLKYQHSLCHSTDEIAIFWAMFSKSRQLGDIREGQDYKIKAVDKLTVTVKGEPRKVITFDKPRLILFIRSSICVAKANIQARKEGKVMIPDESLMSYLMATPEYFGKTYSPLKFRVLDELGTPKRITNEKGENVLVFDQERVLAFDYDAVCECNDINLQTITERISQSQNSVTSSDDANDELTA</sequence>
<protein>
    <recommendedName>
        <fullName evidence="4">Zinc finger CHC2-type domain-containing protein</fullName>
    </recommendedName>
</protein>
<evidence type="ECO:0000256" key="3">
    <source>
        <dbReference type="ARBA" id="ARBA00022833"/>
    </source>
</evidence>
<dbReference type="Gene3D" id="3.40.1360.10">
    <property type="match status" value="1"/>
</dbReference>
<dbReference type="InterPro" id="IPR036977">
    <property type="entry name" value="DNA_primase_Znf_CHC2"/>
</dbReference>
<dbReference type="InterPro" id="IPR037068">
    <property type="entry name" value="DNA_primase_core_N_sf"/>
</dbReference>
<dbReference type="GO" id="GO:0008270">
    <property type="term" value="F:zinc ion binding"/>
    <property type="evidence" value="ECO:0007669"/>
    <property type="project" value="UniProtKB-KW"/>
</dbReference>
<reference evidence="5 6" key="1">
    <citation type="submission" date="2019-08" db="EMBL/GenBank/DDBJ databases">
        <title>In-depth cultivation of the pig gut microbiome towards novel bacterial diversity and tailored functional studies.</title>
        <authorList>
            <person name="Wylensek D."/>
            <person name="Hitch T.C.A."/>
            <person name="Clavel T."/>
        </authorList>
    </citation>
    <scope>NUCLEOTIDE SEQUENCE [LARGE SCALE GENOMIC DNA]</scope>
    <source>
        <strain evidence="5 6">LKV-178-WT-2A</strain>
    </source>
</reference>
<dbReference type="SUPFAM" id="SSF57783">
    <property type="entry name" value="Zinc beta-ribbon"/>
    <property type="match status" value="1"/>
</dbReference>
<proteinExistence type="predicted"/>
<dbReference type="Pfam" id="PF08275">
    <property type="entry name" value="DNAG_N"/>
    <property type="match status" value="1"/>
</dbReference>
<dbReference type="PANTHER" id="PTHR30313">
    <property type="entry name" value="DNA PRIMASE"/>
    <property type="match status" value="1"/>
</dbReference>
<organism evidence="5 6">
    <name type="scientific">Hallella mizrahii</name>
    <dbReference type="NCBI Taxonomy" id="2606637"/>
    <lineage>
        <taxon>Bacteria</taxon>
        <taxon>Pseudomonadati</taxon>
        <taxon>Bacteroidota</taxon>
        <taxon>Bacteroidia</taxon>
        <taxon>Bacteroidales</taxon>
        <taxon>Prevotellaceae</taxon>
        <taxon>Hallella</taxon>
    </lineage>
</organism>
<name>A0A7K0KFV2_9BACT</name>
<dbReference type="SUPFAM" id="SSF56731">
    <property type="entry name" value="DNA primase core"/>
    <property type="match status" value="1"/>
</dbReference>
<keyword evidence="1" id="KW-0479">Metal-binding</keyword>
<dbReference type="InterPro" id="IPR034151">
    <property type="entry name" value="TOPRIM_DnaG_bac"/>
</dbReference>
<gene>
    <name evidence="5" type="ORF">FYJ73_08565</name>
</gene>
<dbReference type="Gene3D" id="3.90.980.10">
    <property type="entry name" value="DNA primase, catalytic core, N-terminal domain"/>
    <property type="match status" value="1"/>
</dbReference>
<dbReference type="Pfam" id="PF13155">
    <property type="entry name" value="Toprim_2"/>
    <property type="match status" value="1"/>
</dbReference>
<dbReference type="PANTHER" id="PTHR30313:SF2">
    <property type="entry name" value="DNA PRIMASE"/>
    <property type="match status" value="1"/>
</dbReference>
<keyword evidence="3" id="KW-0862">Zinc</keyword>